<feature type="active site" evidence="6">
    <location>
        <position position="17"/>
    </location>
</feature>
<evidence type="ECO:0000259" key="9">
    <source>
        <dbReference type="PROSITE" id="PS51160"/>
    </source>
</evidence>
<evidence type="ECO:0000256" key="8">
    <source>
        <dbReference type="RuleBase" id="RU004168"/>
    </source>
</evidence>
<dbReference type="InterPro" id="IPR017968">
    <property type="entry name" value="Acylphosphatase_CS"/>
</dbReference>
<protein>
    <recommendedName>
        <fullName evidence="3 6">Acylphosphatase</fullName>
        <ecNumber evidence="2 6">3.6.1.7</ecNumber>
    </recommendedName>
</protein>
<evidence type="ECO:0000256" key="5">
    <source>
        <dbReference type="ARBA" id="ARBA00047645"/>
    </source>
</evidence>
<reference evidence="10" key="1">
    <citation type="submission" date="2020-09" db="EMBL/GenBank/DDBJ databases">
        <title>Nocardioides sp. strain MJB4 16S ribosomal RNA gene Genome sequencing and assembly.</title>
        <authorList>
            <person name="Kim I."/>
        </authorList>
    </citation>
    <scope>NUCLEOTIDE SEQUENCE</scope>
    <source>
        <strain evidence="10">MJB4</strain>
    </source>
</reference>
<evidence type="ECO:0000256" key="3">
    <source>
        <dbReference type="ARBA" id="ARBA00015991"/>
    </source>
</evidence>
<dbReference type="EC" id="3.6.1.7" evidence="2 6"/>
<dbReference type="PRINTS" id="PR00112">
    <property type="entry name" value="ACYLPHPHTASE"/>
</dbReference>
<organism evidence="10 11">
    <name type="scientific">Nocardioides donggukensis</name>
    <dbReference type="NCBI Taxonomy" id="2774019"/>
    <lineage>
        <taxon>Bacteria</taxon>
        <taxon>Bacillati</taxon>
        <taxon>Actinomycetota</taxon>
        <taxon>Actinomycetes</taxon>
        <taxon>Propionibacteriales</taxon>
        <taxon>Nocardioidaceae</taxon>
        <taxon>Nocardioides</taxon>
    </lineage>
</organism>
<evidence type="ECO:0000256" key="4">
    <source>
        <dbReference type="ARBA" id="ARBA00022801"/>
    </source>
</evidence>
<dbReference type="PROSITE" id="PS00151">
    <property type="entry name" value="ACYLPHOSPHATASE_2"/>
    <property type="match status" value="1"/>
</dbReference>
<keyword evidence="11" id="KW-1185">Reference proteome</keyword>
<keyword evidence="4 6" id="KW-0378">Hydrolase</keyword>
<dbReference type="AlphaFoldDB" id="A0A927Q0Y9"/>
<evidence type="ECO:0000256" key="6">
    <source>
        <dbReference type="PROSITE-ProRule" id="PRU00520"/>
    </source>
</evidence>
<dbReference type="InterPro" id="IPR036046">
    <property type="entry name" value="Acylphosphatase-like_dom_sf"/>
</dbReference>
<evidence type="ECO:0000256" key="7">
    <source>
        <dbReference type="RuleBase" id="RU000553"/>
    </source>
</evidence>
<name>A0A927Q0Y9_9ACTN</name>
<evidence type="ECO:0000256" key="1">
    <source>
        <dbReference type="ARBA" id="ARBA00005614"/>
    </source>
</evidence>
<gene>
    <name evidence="10" type="ORF">IE331_01290</name>
</gene>
<dbReference type="PROSITE" id="PS51160">
    <property type="entry name" value="ACYLPHOSPHATASE_3"/>
    <property type="match status" value="1"/>
</dbReference>
<feature type="active site" evidence="6">
    <location>
        <position position="35"/>
    </location>
</feature>
<dbReference type="Pfam" id="PF00708">
    <property type="entry name" value="Acylphosphatase"/>
    <property type="match status" value="1"/>
</dbReference>
<evidence type="ECO:0000256" key="2">
    <source>
        <dbReference type="ARBA" id="ARBA00012150"/>
    </source>
</evidence>
<evidence type="ECO:0000313" key="10">
    <source>
        <dbReference type="EMBL" id="MBD8868246.1"/>
    </source>
</evidence>
<dbReference type="EMBL" id="JACYXZ010000001">
    <property type="protein sequence ID" value="MBD8868246.1"/>
    <property type="molecule type" value="Genomic_DNA"/>
</dbReference>
<dbReference type="PROSITE" id="PS00150">
    <property type="entry name" value="ACYLPHOSPHATASE_1"/>
    <property type="match status" value="1"/>
</dbReference>
<dbReference type="GO" id="GO:0003998">
    <property type="term" value="F:acylphosphatase activity"/>
    <property type="evidence" value="ECO:0007669"/>
    <property type="project" value="UniProtKB-EC"/>
</dbReference>
<dbReference type="Gene3D" id="3.30.70.100">
    <property type="match status" value="1"/>
</dbReference>
<dbReference type="InterPro" id="IPR001792">
    <property type="entry name" value="Acylphosphatase-like_dom"/>
</dbReference>
<dbReference type="RefSeq" id="WP_192139738.1">
    <property type="nucleotide sequence ID" value="NZ_JACYXZ010000001.1"/>
</dbReference>
<dbReference type="InterPro" id="IPR020456">
    <property type="entry name" value="Acylphosphatase"/>
</dbReference>
<dbReference type="PANTHER" id="PTHR10029:SF3">
    <property type="entry name" value="ACYLPHOSPHATASE-RELATED"/>
    <property type="match status" value="1"/>
</dbReference>
<dbReference type="PANTHER" id="PTHR10029">
    <property type="entry name" value="ACYLPHOSPHATASE"/>
    <property type="match status" value="1"/>
</dbReference>
<feature type="domain" description="Acylphosphatase-like" evidence="9">
    <location>
        <begin position="2"/>
        <end position="88"/>
    </location>
</feature>
<dbReference type="SUPFAM" id="SSF54975">
    <property type="entry name" value="Acylphosphatase/BLUF domain-like"/>
    <property type="match status" value="1"/>
</dbReference>
<evidence type="ECO:0000313" key="11">
    <source>
        <dbReference type="Proteomes" id="UP000616839"/>
    </source>
</evidence>
<dbReference type="Proteomes" id="UP000616839">
    <property type="component" value="Unassembled WGS sequence"/>
</dbReference>
<comment type="catalytic activity">
    <reaction evidence="5 6 7">
        <text>an acyl phosphate + H2O = a carboxylate + phosphate + H(+)</text>
        <dbReference type="Rhea" id="RHEA:14965"/>
        <dbReference type="ChEBI" id="CHEBI:15377"/>
        <dbReference type="ChEBI" id="CHEBI:15378"/>
        <dbReference type="ChEBI" id="CHEBI:29067"/>
        <dbReference type="ChEBI" id="CHEBI:43474"/>
        <dbReference type="ChEBI" id="CHEBI:59918"/>
        <dbReference type="EC" id="3.6.1.7"/>
    </reaction>
</comment>
<sequence length="88" mass="9678">MAVEVGVEGRVQGVAFRAYTQEEAERLGVSGWVRNEPDGSVLVHAEGPEEKVEALAAWCRHGPSYARVDRVSVREVPDRGETGFRIRG</sequence>
<comment type="similarity">
    <text evidence="1 8">Belongs to the acylphosphatase family.</text>
</comment>
<comment type="caution">
    <text evidence="10">The sequence shown here is derived from an EMBL/GenBank/DDBJ whole genome shotgun (WGS) entry which is preliminary data.</text>
</comment>
<proteinExistence type="inferred from homology"/>
<accession>A0A927Q0Y9</accession>